<protein>
    <submittedName>
        <fullName evidence="1">Uncharacterized protein</fullName>
    </submittedName>
</protein>
<name>A0ACC2RHL8_9FUNG</name>
<keyword evidence="2" id="KW-1185">Reference proteome</keyword>
<dbReference type="Proteomes" id="UP001165960">
    <property type="component" value="Unassembled WGS sequence"/>
</dbReference>
<comment type="caution">
    <text evidence="1">The sequence shown here is derived from an EMBL/GenBank/DDBJ whole genome shotgun (WGS) entry which is preliminary data.</text>
</comment>
<organism evidence="1 2">
    <name type="scientific">Entomophthora muscae</name>
    <dbReference type="NCBI Taxonomy" id="34485"/>
    <lineage>
        <taxon>Eukaryota</taxon>
        <taxon>Fungi</taxon>
        <taxon>Fungi incertae sedis</taxon>
        <taxon>Zoopagomycota</taxon>
        <taxon>Entomophthoromycotina</taxon>
        <taxon>Entomophthoromycetes</taxon>
        <taxon>Entomophthorales</taxon>
        <taxon>Entomophthoraceae</taxon>
        <taxon>Entomophthora</taxon>
    </lineage>
</organism>
<sequence length="189" mass="21637">MKSSTISHKYPEIQEKARKEVQTVLKGEKRVPTAEELKEFHYIDCIIKESMRIISTVSTTRRYCKNGKTLSNGFVVPKDTYVLVHLWNIHHDDKTYPEPYSFNPDRFKEAHGPEENQLMAFGFGSRMCKLNISIGKNFSLMEQRVTIVSLLQSFTCRLSPHDARSFTPAISNSGFLHPLDVGVIFEPIA</sequence>
<reference evidence="1" key="1">
    <citation type="submission" date="2022-04" db="EMBL/GenBank/DDBJ databases">
        <title>Genome of the entomopathogenic fungus Entomophthora muscae.</title>
        <authorList>
            <person name="Elya C."/>
            <person name="Lovett B.R."/>
            <person name="Lee E."/>
            <person name="Macias A.M."/>
            <person name="Hajek A.E."/>
            <person name="De Bivort B.L."/>
            <person name="Kasson M.T."/>
            <person name="De Fine Licht H.H."/>
            <person name="Stajich J.E."/>
        </authorList>
    </citation>
    <scope>NUCLEOTIDE SEQUENCE</scope>
    <source>
        <strain evidence="1">Berkeley</strain>
    </source>
</reference>
<evidence type="ECO:0000313" key="2">
    <source>
        <dbReference type="Proteomes" id="UP001165960"/>
    </source>
</evidence>
<evidence type="ECO:0000313" key="1">
    <source>
        <dbReference type="EMBL" id="KAJ9049550.1"/>
    </source>
</evidence>
<proteinExistence type="predicted"/>
<accession>A0ACC2RHL8</accession>
<dbReference type="EMBL" id="QTSX02007221">
    <property type="protein sequence ID" value="KAJ9049550.1"/>
    <property type="molecule type" value="Genomic_DNA"/>
</dbReference>
<gene>
    <name evidence="1" type="ORF">DSO57_1023353</name>
</gene>